<dbReference type="CDD" id="cd14687">
    <property type="entry name" value="bZIP_ATF2"/>
    <property type="match status" value="1"/>
</dbReference>
<feature type="domain" description="BZIP" evidence="3">
    <location>
        <begin position="242"/>
        <end position="308"/>
    </location>
</feature>
<feature type="compositionally biased region" description="Acidic residues" evidence="2">
    <location>
        <begin position="219"/>
        <end position="233"/>
    </location>
</feature>
<dbReference type="SMART" id="SM00338">
    <property type="entry name" value="BRLZ"/>
    <property type="match status" value="1"/>
</dbReference>
<dbReference type="PANTHER" id="PTHR10982">
    <property type="entry name" value="MALONYL COA-ACYL CARRIER PROTEIN TRANSACYLASE"/>
    <property type="match status" value="1"/>
</dbReference>
<dbReference type="InterPro" id="IPR004827">
    <property type="entry name" value="bZIP"/>
</dbReference>
<dbReference type="EMBL" id="LUGG01000007">
    <property type="protein sequence ID" value="OBZ73097.1"/>
    <property type="molecule type" value="Genomic_DNA"/>
</dbReference>
<dbReference type="AlphaFoldDB" id="A0A1C7M928"/>
<evidence type="ECO:0000313" key="5">
    <source>
        <dbReference type="Proteomes" id="UP000092993"/>
    </source>
</evidence>
<sequence>MKSEVAYRNKTCFKAVSISGNIFVRDQIKRLVKVGASLFHCRLLLFGDINVRTQCYTFNHPAGLLIVTQFAQTSSPPTSPLPAPLHIPDKPLPTLYVPHQLAAQARADANAGFVSSAATAANTAVNRALPPLAGHQELIKHEEAQCVGQQAAAVTVNGAADVREWKLKRGTKRKAAYDGSPAVEHAEPVKTQQRHTRSSTISSMLMSMGHGRRHSESMEFGEEEEEEDDLDEVRDERAEEAGVEEKRRNLLERNRQAPAALKCHQRKKAWLAPLQAKVEYLQNENEQLTSALVVSRSHRMRCIPAYALQGFHTRELSLSWTLQECSALASIADILAISSLADVVFYHGIVRPNAMLRTAQTTLYVPSILVECQKYSVMPLFEKSSTILLTILAVFSKSSTSMSRVNINDSCFTRAKEQQATEGYIKLESGFATIPIPGIDVPFHSRYLWAALMPFREYLSKKINAVHPNPDALVGSTCLT</sequence>
<evidence type="ECO:0000313" key="4">
    <source>
        <dbReference type="EMBL" id="OBZ73097.1"/>
    </source>
</evidence>
<gene>
    <name evidence="4" type="ORF">A0H81_06997</name>
</gene>
<dbReference type="Proteomes" id="UP000092993">
    <property type="component" value="Unassembled WGS sequence"/>
</dbReference>
<evidence type="ECO:0000259" key="3">
    <source>
        <dbReference type="SMART" id="SM00338"/>
    </source>
</evidence>
<dbReference type="OrthoDB" id="3243207at2759"/>
<evidence type="ECO:0000256" key="2">
    <source>
        <dbReference type="SAM" id="MobiDB-lite"/>
    </source>
</evidence>
<dbReference type="SUPFAM" id="SSF57959">
    <property type="entry name" value="Leucine zipper domain"/>
    <property type="match status" value="1"/>
</dbReference>
<dbReference type="InterPro" id="IPR046347">
    <property type="entry name" value="bZIP_sf"/>
</dbReference>
<evidence type="ECO:0000256" key="1">
    <source>
        <dbReference type="ARBA" id="ARBA00022679"/>
    </source>
</evidence>
<accession>A0A1C7M928</accession>
<comment type="caution">
    <text evidence="4">The sequence shown here is derived from an EMBL/GenBank/DDBJ whole genome shotgun (WGS) entry which is preliminary data.</text>
</comment>
<dbReference type="GO" id="GO:0003700">
    <property type="term" value="F:DNA-binding transcription factor activity"/>
    <property type="evidence" value="ECO:0007669"/>
    <property type="project" value="InterPro"/>
</dbReference>
<dbReference type="PANTHER" id="PTHR10982:SF21">
    <property type="entry name" value="FATTY ACID SYNTHASE SUBUNIT BETA"/>
    <property type="match status" value="1"/>
</dbReference>
<keyword evidence="1" id="KW-0808">Transferase</keyword>
<feature type="region of interest" description="Disordered" evidence="2">
    <location>
        <begin position="176"/>
        <end position="241"/>
    </location>
</feature>
<name>A0A1C7M928_GRIFR</name>
<organism evidence="4 5">
    <name type="scientific">Grifola frondosa</name>
    <name type="common">Maitake</name>
    <name type="synonym">Polyporus frondosus</name>
    <dbReference type="NCBI Taxonomy" id="5627"/>
    <lineage>
        <taxon>Eukaryota</taxon>
        <taxon>Fungi</taxon>
        <taxon>Dikarya</taxon>
        <taxon>Basidiomycota</taxon>
        <taxon>Agaricomycotina</taxon>
        <taxon>Agaricomycetes</taxon>
        <taxon>Polyporales</taxon>
        <taxon>Grifolaceae</taxon>
        <taxon>Grifola</taxon>
    </lineage>
</organism>
<dbReference type="InterPro" id="IPR050830">
    <property type="entry name" value="Fungal_FAS"/>
</dbReference>
<reference evidence="4 5" key="1">
    <citation type="submission" date="2016-03" db="EMBL/GenBank/DDBJ databases">
        <title>Whole genome sequencing of Grifola frondosa 9006-11.</title>
        <authorList>
            <person name="Min B."/>
            <person name="Park H."/>
            <person name="Kim J.-G."/>
            <person name="Cho H."/>
            <person name="Oh Y.-L."/>
            <person name="Kong W.-S."/>
            <person name="Choi I.-G."/>
        </authorList>
    </citation>
    <scope>NUCLEOTIDE SEQUENCE [LARGE SCALE GENOMIC DNA]</scope>
    <source>
        <strain evidence="4 5">9006-11</strain>
    </source>
</reference>
<dbReference type="GO" id="GO:0016740">
    <property type="term" value="F:transferase activity"/>
    <property type="evidence" value="ECO:0007669"/>
    <property type="project" value="UniProtKB-KW"/>
</dbReference>
<protein>
    <recommendedName>
        <fullName evidence="3">BZIP domain-containing protein</fullName>
    </recommendedName>
</protein>
<dbReference type="Gene3D" id="1.20.5.170">
    <property type="match status" value="1"/>
</dbReference>
<keyword evidence="5" id="KW-1185">Reference proteome</keyword>
<proteinExistence type="predicted"/>